<dbReference type="EMBL" id="DVLC01000143">
    <property type="protein sequence ID" value="HIT47795.1"/>
    <property type="molecule type" value="Genomic_DNA"/>
</dbReference>
<dbReference type="Gene3D" id="2.60.40.10">
    <property type="entry name" value="Immunoglobulins"/>
    <property type="match status" value="1"/>
</dbReference>
<dbReference type="Pfam" id="PF17957">
    <property type="entry name" value="Big_7"/>
    <property type="match status" value="1"/>
</dbReference>
<dbReference type="PROSITE" id="PS51257">
    <property type="entry name" value="PROKAR_LIPOPROTEIN"/>
    <property type="match status" value="1"/>
</dbReference>
<feature type="signal peptide" evidence="1">
    <location>
        <begin position="1"/>
        <end position="18"/>
    </location>
</feature>
<gene>
    <name evidence="3" type="ORF">IAC35_08085</name>
</gene>
<evidence type="ECO:0000313" key="4">
    <source>
        <dbReference type="Proteomes" id="UP000886881"/>
    </source>
</evidence>
<dbReference type="Proteomes" id="UP000886881">
    <property type="component" value="Unassembled WGS sequence"/>
</dbReference>
<reference evidence="3" key="1">
    <citation type="submission" date="2020-10" db="EMBL/GenBank/DDBJ databases">
        <authorList>
            <person name="Gilroy R."/>
        </authorList>
    </citation>
    <scope>NUCLEOTIDE SEQUENCE</scope>
    <source>
        <strain evidence="3">ChiHecec2B26-709</strain>
    </source>
</reference>
<proteinExistence type="predicted"/>
<dbReference type="InterPro" id="IPR013783">
    <property type="entry name" value="Ig-like_fold"/>
</dbReference>
<protein>
    <recommendedName>
        <fullName evidence="2">Fibrobacter succinogenes major paralogous domain-containing protein</fullName>
    </recommendedName>
</protein>
<organism evidence="3 4">
    <name type="scientific">Candidatus Cryptobacteroides merdipullorum</name>
    <dbReference type="NCBI Taxonomy" id="2840771"/>
    <lineage>
        <taxon>Bacteria</taxon>
        <taxon>Pseudomonadati</taxon>
        <taxon>Bacteroidota</taxon>
        <taxon>Bacteroidia</taxon>
        <taxon>Bacteroidales</taxon>
        <taxon>Candidatus Cryptobacteroides</taxon>
    </lineage>
</organism>
<evidence type="ECO:0000259" key="2">
    <source>
        <dbReference type="Pfam" id="PF09603"/>
    </source>
</evidence>
<name>A0A9D1GQG8_9BACT</name>
<keyword evidence="1" id="KW-0732">Signal</keyword>
<feature type="chain" id="PRO_5038844956" description="Fibrobacter succinogenes major paralogous domain-containing protein" evidence="1">
    <location>
        <begin position="19"/>
        <end position="368"/>
    </location>
</feature>
<comment type="caution">
    <text evidence="3">The sequence shown here is derived from an EMBL/GenBank/DDBJ whole genome shotgun (WGS) entry which is preliminary data.</text>
</comment>
<sequence>MKKFLIFLLAAAMLAACGKENPEGGNQTVSCEISTPDAGTVIDLAASRSLTISGDATVNRGEISKVELEVGNAVVTEVREVPFEYSYEFPEDQQTGELTIRLSVTGDEGVTDSDEVTITITRSEEELPETLTDSRDGRAYKTVTIGGQTWMAENLAYLPDGEQDGDISWTEPRFYIWGDYMLDSEDETERRMAENALDTYGVFYNWWAAMDGDDAPAEGEHAQGICPEGWHIPSQSEWDSLVSFLSESGYSADADDPLAIAKALAIDKADTWMVDPSEEADPLPSWPAVNPEKNNSSGFSGYPIGFRACSGTDIWMHALYSAGWWTSTESSNITGLVLATRMYSTDPYFRTNSDFNPGVGLTVRCLKD</sequence>
<evidence type="ECO:0000256" key="1">
    <source>
        <dbReference type="SAM" id="SignalP"/>
    </source>
</evidence>
<reference evidence="3" key="2">
    <citation type="journal article" date="2021" name="PeerJ">
        <title>Extensive microbial diversity within the chicken gut microbiome revealed by metagenomics and culture.</title>
        <authorList>
            <person name="Gilroy R."/>
            <person name="Ravi A."/>
            <person name="Getino M."/>
            <person name="Pursley I."/>
            <person name="Horton D.L."/>
            <person name="Alikhan N.F."/>
            <person name="Baker D."/>
            <person name="Gharbi K."/>
            <person name="Hall N."/>
            <person name="Watson M."/>
            <person name="Adriaenssens E.M."/>
            <person name="Foster-Nyarko E."/>
            <person name="Jarju S."/>
            <person name="Secka A."/>
            <person name="Antonio M."/>
            <person name="Oren A."/>
            <person name="Chaudhuri R.R."/>
            <person name="La Ragione R."/>
            <person name="Hildebrand F."/>
            <person name="Pallen M.J."/>
        </authorList>
    </citation>
    <scope>NUCLEOTIDE SEQUENCE</scope>
    <source>
        <strain evidence="3">ChiHecec2B26-709</strain>
    </source>
</reference>
<dbReference type="NCBIfam" id="TIGR02145">
    <property type="entry name" value="Fib_succ_major"/>
    <property type="match status" value="1"/>
</dbReference>
<feature type="domain" description="Fibrobacter succinogenes major paralogous" evidence="2">
    <location>
        <begin position="143"/>
        <end position="367"/>
    </location>
</feature>
<dbReference type="InterPro" id="IPR011871">
    <property type="entry name" value="Fib_succ_major"/>
</dbReference>
<dbReference type="Pfam" id="PF09603">
    <property type="entry name" value="Fib_succ_major"/>
    <property type="match status" value="1"/>
</dbReference>
<accession>A0A9D1GQG8</accession>
<dbReference type="AlphaFoldDB" id="A0A9D1GQG8"/>
<evidence type="ECO:0000313" key="3">
    <source>
        <dbReference type="EMBL" id="HIT47795.1"/>
    </source>
</evidence>